<accession>A0AAV3XNW3</accession>
<dbReference type="Proteomes" id="UP001050975">
    <property type="component" value="Unassembled WGS sequence"/>
</dbReference>
<organism evidence="2 3">
    <name type="scientific">Microseira wollei NIES-4236</name>
    <dbReference type="NCBI Taxonomy" id="2530354"/>
    <lineage>
        <taxon>Bacteria</taxon>
        <taxon>Bacillati</taxon>
        <taxon>Cyanobacteriota</taxon>
        <taxon>Cyanophyceae</taxon>
        <taxon>Oscillatoriophycideae</taxon>
        <taxon>Aerosakkonematales</taxon>
        <taxon>Aerosakkonemataceae</taxon>
        <taxon>Microseira</taxon>
    </lineage>
</organism>
<dbReference type="InterPro" id="IPR013978">
    <property type="entry name" value="MEKHLA"/>
</dbReference>
<reference evidence="2" key="1">
    <citation type="submission" date="2019-10" db="EMBL/GenBank/DDBJ databases">
        <title>Draft genome sequece of Microseira wollei NIES-4236.</title>
        <authorList>
            <person name="Yamaguchi H."/>
            <person name="Suzuki S."/>
            <person name="Kawachi M."/>
        </authorList>
    </citation>
    <scope>NUCLEOTIDE SEQUENCE</scope>
    <source>
        <strain evidence="2">NIES-4236</strain>
    </source>
</reference>
<comment type="caution">
    <text evidence="2">The sequence shown here is derived from an EMBL/GenBank/DDBJ whole genome shotgun (WGS) entry which is preliminary data.</text>
</comment>
<evidence type="ECO:0000259" key="1">
    <source>
        <dbReference type="Pfam" id="PF08670"/>
    </source>
</evidence>
<proteinExistence type="predicted"/>
<dbReference type="EMBL" id="BLAY01000282">
    <property type="protein sequence ID" value="GET44028.1"/>
    <property type="molecule type" value="Genomic_DNA"/>
</dbReference>
<sequence>MRLWHSFQHWTGKTLLENSSDAAAEIARELFLAPFVLVSHGTEPDPIFNYGNQKALDLWELSWEELTPMPSRYTAEPLAREERERILTQTKIQGFVNNYRGVRISSKGQRFLIENGTLWNVLDEQKQICGQAAVFSTYTPLS</sequence>
<evidence type="ECO:0000313" key="3">
    <source>
        <dbReference type="Proteomes" id="UP001050975"/>
    </source>
</evidence>
<dbReference type="Pfam" id="PF08670">
    <property type="entry name" value="MEKHLA"/>
    <property type="match status" value="1"/>
</dbReference>
<dbReference type="AlphaFoldDB" id="A0AAV3XNW3"/>
<name>A0AAV3XNW3_9CYAN</name>
<keyword evidence="3" id="KW-1185">Reference proteome</keyword>
<dbReference type="RefSeq" id="WP_307731665.1">
    <property type="nucleotide sequence ID" value="NZ_BLAY01000282.1"/>
</dbReference>
<evidence type="ECO:0000313" key="2">
    <source>
        <dbReference type="EMBL" id="GET44028.1"/>
    </source>
</evidence>
<gene>
    <name evidence="2" type="ORF">MiSe_88540</name>
</gene>
<protein>
    <submittedName>
        <fullName evidence="2">MEKHLA domain protein</fullName>
    </submittedName>
</protein>
<feature type="domain" description="MEKHLA" evidence="1">
    <location>
        <begin position="2"/>
        <end position="139"/>
    </location>
</feature>